<name>A0A382NXQ9_9ZZZZ</name>
<gene>
    <name evidence="1" type="ORF">METZ01_LOCUS318009</name>
</gene>
<protein>
    <recommendedName>
        <fullName evidence="2">Peptidase U32 collagenase domain-containing protein</fullName>
    </recommendedName>
</protein>
<organism evidence="1">
    <name type="scientific">marine metagenome</name>
    <dbReference type="NCBI Taxonomy" id="408172"/>
    <lineage>
        <taxon>unclassified sequences</taxon>
        <taxon>metagenomes</taxon>
        <taxon>ecological metagenomes</taxon>
    </lineage>
</organism>
<proteinExistence type="predicted"/>
<dbReference type="AlphaFoldDB" id="A0A382NXQ9"/>
<accession>A0A382NXQ9</accession>
<sequence>MPLFDSNSNSVSSRGDSISFTVSARGKSPKQPMFAFLRDSYGHLPLGQIESVFGFVERSTLYGGRHFMNPELSDRDVYQLNNAGIGLRIPFTNHFVDYEEYQANKPLISKYHNEINSVICTNDELATWLREDFPKFCHVEASVIKNIDNTSKLEKALRIYTCAVLPMTSNDDLDFLDSITQKTKIRLFANGGCAYTCPSKICYRSQSKLNKFKGGEFKCSQPIKKRELIGMINFDLELLTNKGFNKFKLLRARSGKMTGY</sequence>
<evidence type="ECO:0000313" key="1">
    <source>
        <dbReference type="EMBL" id="SVC65155.1"/>
    </source>
</evidence>
<evidence type="ECO:0008006" key="2">
    <source>
        <dbReference type="Google" id="ProtNLM"/>
    </source>
</evidence>
<reference evidence="1" key="1">
    <citation type="submission" date="2018-05" db="EMBL/GenBank/DDBJ databases">
        <authorList>
            <person name="Lanie J.A."/>
            <person name="Ng W.-L."/>
            <person name="Kazmierczak K.M."/>
            <person name="Andrzejewski T.M."/>
            <person name="Davidsen T.M."/>
            <person name="Wayne K.J."/>
            <person name="Tettelin H."/>
            <person name="Glass J.I."/>
            <person name="Rusch D."/>
            <person name="Podicherti R."/>
            <person name="Tsui H.-C.T."/>
            <person name="Winkler M.E."/>
        </authorList>
    </citation>
    <scope>NUCLEOTIDE SEQUENCE</scope>
</reference>
<dbReference type="EMBL" id="UINC01103061">
    <property type="protein sequence ID" value="SVC65155.1"/>
    <property type="molecule type" value="Genomic_DNA"/>
</dbReference>